<evidence type="ECO:0000256" key="6">
    <source>
        <dbReference type="ARBA" id="ARBA00023014"/>
    </source>
</evidence>
<reference evidence="8" key="2">
    <citation type="journal article" date="2014" name="ISME J.">
        <title>Microbial stratification in low pH oxic and suboxic macroscopic growths along an acid mine drainage.</title>
        <authorList>
            <person name="Mendez-Garcia C."/>
            <person name="Mesa V."/>
            <person name="Sprenger R.R."/>
            <person name="Richter M."/>
            <person name="Diez M.S."/>
            <person name="Solano J."/>
            <person name="Bargiela R."/>
            <person name="Golyshina O.V."/>
            <person name="Manteca A."/>
            <person name="Ramos J.L."/>
            <person name="Gallego J.R."/>
            <person name="Llorente I."/>
            <person name="Martins Dos Santos V.A."/>
            <person name="Jensen O.N."/>
            <person name="Pelaez A.I."/>
            <person name="Sanchez J."/>
            <person name="Ferrer M."/>
        </authorList>
    </citation>
    <scope>NUCLEOTIDE SEQUENCE</scope>
</reference>
<keyword evidence="2" id="KW-0004">4Fe-4S</keyword>
<proteinExistence type="predicted"/>
<dbReference type="GO" id="GO:0051539">
    <property type="term" value="F:4 iron, 4 sulfur cluster binding"/>
    <property type="evidence" value="ECO:0007669"/>
    <property type="project" value="UniProtKB-KW"/>
</dbReference>
<dbReference type="GO" id="GO:0046872">
    <property type="term" value="F:metal ion binding"/>
    <property type="evidence" value="ECO:0007669"/>
    <property type="project" value="UniProtKB-KW"/>
</dbReference>
<dbReference type="PANTHER" id="PTHR43076:SF1">
    <property type="entry name" value="LIPOYL SYNTHASE 2"/>
    <property type="match status" value="1"/>
</dbReference>
<feature type="non-terminal residue" evidence="8">
    <location>
        <position position="178"/>
    </location>
</feature>
<dbReference type="InterPro" id="IPR013785">
    <property type="entry name" value="Aldolase_TIM"/>
</dbReference>
<keyword evidence="6" id="KW-0411">Iron-sulfur</keyword>
<dbReference type="Gene3D" id="3.20.20.70">
    <property type="entry name" value="Aldolase class I"/>
    <property type="match status" value="1"/>
</dbReference>
<keyword evidence="3" id="KW-0949">S-adenosyl-L-methionine</keyword>
<evidence type="ECO:0000256" key="5">
    <source>
        <dbReference type="ARBA" id="ARBA00023004"/>
    </source>
</evidence>
<keyword evidence="4" id="KW-0479">Metal-binding</keyword>
<dbReference type="EMBL" id="AUZX01015858">
    <property type="protein sequence ID" value="EQD27978.1"/>
    <property type="molecule type" value="Genomic_DNA"/>
</dbReference>
<evidence type="ECO:0000256" key="1">
    <source>
        <dbReference type="ARBA" id="ARBA00001966"/>
    </source>
</evidence>
<protein>
    <submittedName>
        <fullName evidence="8">Radical SAM domain-containing protein</fullName>
    </submittedName>
</protein>
<name>T0Y4I6_9ZZZZ</name>
<sequence length="178" mass="20230">MKQFEGILSDINRKVNRGESPSFDEIVFMYDAADINDLGLMARMMAGELTGKQVSFVSNMIMNYTNVCNVRCKFCAFYRTGNESDAYTMNIDEVVKHIDQYYNSFGLRQLLIQGGVNSNLDLEYYLTLFKTIHEKFPDLGIHGLSASELSFISRKEKLSIHELLEMLRQAGLETIPGA</sequence>
<dbReference type="InterPro" id="IPR058240">
    <property type="entry name" value="rSAM_sf"/>
</dbReference>
<dbReference type="PANTHER" id="PTHR43076">
    <property type="entry name" value="FO SYNTHASE (COFH)"/>
    <property type="match status" value="1"/>
</dbReference>
<keyword evidence="5" id="KW-0408">Iron</keyword>
<dbReference type="GO" id="GO:0044689">
    <property type="term" value="F:7,8-didemethyl-8-hydroxy-5-deazariboflavin synthase activity"/>
    <property type="evidence" value="ECO:0007669"/>
    <property type="project" value="TreeGrafter"/>
</dbReference>
<evidence type="ECO:0000313" key="8">
    <source>
        <dbReference type="EMBL" id="EQD27978.1"/>
    </source>
</evidence>
<feature type="domain" description="Radical SAM core" evidence="7">
    <location>
        <begin position="62"/>
        <end position="175"/>
    </location>
</feature>
<dbReference type="Pfam" id="PF04055">
    <property type="entry name" value="Radical_SAM"/>
    <property type="match status" value="1"/>
</dbReference>
<evidence type="ECO:0000256" key="4">
    <source>
        <dbReference type="ARBA" id="ARBA00022723"/>
    </source>
</evidence>
<organism evidence="8">
    <name type="scientific">mine drainage metagenome</name>
    <dbReference type="NCBI Taxonomy" id="410659"/>
    <lineage>
        <taxon>unclassified sequences</taxon>
        <taxon>metagenomes</taxon>
        <taxon>ecological metagenomes</taxon>
    </lineage>
</organism>
<accession>T0Y4I6</accession>
<comment type="cofactor">
    <cofactor evidence="1">
        <name>[4Fe-4S] cluster</name>
        <dbReference type="ChEBI" id="CHEBI:49883"/>
    </cofactor>
</comment>
<gene>
    <name evidence="8" type="ORF">B1A_21459</name>
</gene>
<comment type="caution">
    <text evidence="8">The sequence shown here is derived from an EMBL/GenBank/DDBJ whole genome shotgun (WGS) entry which is preliminary data.</text>
</comment>
<dbReference type="AlphaFoldDB" id="T0Y4I6"/>
<dbReference type="InterPro" id="IPR007197">
    <property type="entry name" value="rSAM"/>
</dbReference>
<reference evidence="8" key="1">
    <citation type="submission" date="2013-08" db="EMBL/GenBank/DDBJ databases">
        <authorList>
            <person name="Mendez C."/>
            <person name="Richter M."/>
            <person name="Ferrer M."/>
            <person name="Sanchez J."/>
        </authorList>
    </citation>
    <scope>NUCLEOTIDE SEQUENCE</scope>
</reference>
<dbReference type="SUPFAM" id="SSF102114">
    <property type="entry name" value="Radical SAM enzymes"/>
    <property type="match status" value="1"/>
</dbReference>
<evidence type="ECO:0000259" key="7">
    <source>
        <dbReference type="Pfam" id="PF04055"/>
    </source>
</evidence>
<evidence type="ECO:0000256" key="3">
    <source>
        <dbReference type="ARBA" id="ARBA00022691"/>
    </source>
</evidence>
<dbReference type="InterPro" id="IPR034405">
    <property type="entry name" value="F420"/>
</dbReference>
<dbReference type="SFLD" id="SFLDS00029">
    <property type="entry name" value="Radical_SAM"/>
    <property type="match status" value="1"/>
</dbReference>
<evidence type="ECO:0000256" key="2">
    <source>
        <dbReference type="ARBA" id="ARBA00022485"/>
    </source>
</evidence>